<evidence type="ECO:0000313" key="4">
    <source>
        <dbReference type="WBParaSite" id="TCLT_0000117101-mRNA-1"/>
    </source>
</evidence>
<gene>
    <name evidence="2" type="ORF">TCLT_LOCUS1172</name>
</gene>
<reference evidence="4" key="1">
    <citation type="submission" date="2017-02" db="UniProtKB">
        <authorList>
            <consortium name="WormBaseParasite"/>
        </authorList>
    </citation>
    <scope>IDENTIFICATION</scope>
</reference>
<organism evidence="4">
    <name type="scientific">Thelazia callipaeda</name>
    <name type="common">Oriental eyeworm</name>
    <name type="synonym">Parasitic nematode</name>
    <dbReference type="NCBI Taxonomy" id="103827"/>
    <lineage>
        <taxon>Eukaryota</taxon>
        <taxon>Metazoa</taxon>
        <taxon>Ecdysozoa</taxon>
        <taxon>Nematoda</taxon>
        <taxon>Chromadorea</taxon>
        <taxon>Rhabditida</taxon>
        <taxon>Spirurina</taxon>
        <taxon>Spiruromorpha</taxon>
        <taxon>Thelazioidea</taxon>
        <taxon>Thelaziidae</taxon>
        <taxon>Thelazia</taxon>
    </lineage>
</organism>
<keyword evidence="1" id="KW-0812">Transmembrane</keyword>
<keyword evidence="1" id="KW-1133">Transmembrane helix</keyword>
<name>A0A0N5CM09_THECL</name>
<proteinExistence type="predicted"/>
<evidence type="ECO:0000256" key="1">
    <source>
        <dbReference type="SAM" id="Phobius"/>
    </source>
</evidence>
<dbReference type="AlphaFoldDB" id="A0A0N5CM09"/>
<feature type="transmembrane region" description="Helical" evidence="1">
    <location>
        <begin position="12"/>
        <end position="36"/>
    </location>
</feature>
<dbReference type="EMBL" id="UYYF01000129">
    <property type="protein sequence ID" value="VDM96460.1"/>
    <property type="molecule type" value="Genomic_DNA"/>
</dbReference>
<dbReference type="WBParaSite" id="TCLT_0000117101-mRNA-1">
    <property type="protein sequence ID" value="TCLT_0000117101-mRNA-1"/>
    <property type="gene ID" value="TCLT_0000117101"/>
</dbReference>
<dbReference type="Proteomes" id="UP000276776">
    <property type="component" value="Unassembled WGS sequence"/>
</dbReference>
<reference evidence="2 3" key="2">
    <citation type="submission" date="2018-11" db="EMBL/GenBank/DDBJ databases">
        <authorList>
            <consortium name="Pathogen Informatics"/>
        </authorList>
    </citation>
    <scope>NUCLEOTIDE SEQUENCE [LARGE SCALE GENOMIC DNA]</scope>
</reference>
<sequence>MECCIKFELWFIILLMVTIISLVLCCLCCLFGGILFTRRNMQN</sequence>
<protein>
    <submittedName>
        <fullName evidence="4">Hydrophobic protein</fullName>
    </submittedName>
</protein>
<evidence type="ECO:0000313" key="2">
    <source>
        <dbReference type="EMBL" id="VDM96460.1"/>
    </source>
</evidence>
<keyword evidence="1" id="KW-0472">Membrane</keyword>
<keyword evidence="3" id="KW-1185">Reference proteome</keyword>
<accession>A0A0N5CM09</accession>
<evidence type="ECO:0000313" key="3">
    <source>
        <dbReference type="Proteomes" id="UP000276776"/>
    </source>
</evidence>